<proteinExistence type="predicted"/>
<evidence type="ECO:0000256" key="1">
    <source>
        <dbReference type="SAM" id="Phobius"/>
    </source>
</evidence>
<evidence type="ECO:0000313" key="2">
    <source>
        <dbReference type="EMBL" id="SHI86965.1"/>
    </source>
</evidence>
<keyword evidence="1" id="KW-1133">Transmembrane helix</keyword>
<gene>
    <name evidence="2" type="ORF">SAMN04488096_105175</name>
</gene>
<keyword evidence="1" id="KW-0812">Transmembrane</keyword>
<dbReference type="RefSeq" id="WP_073150528.1">
    <property type="nucleotide sequence ID" value="NZ_FQYY01000005.1"/>
</dbReference>
<reference evidence="2 3" key="1">
    <citation type="submission" date="2016-11" db="EMBL/GenBank/DDBJ databases">
        <authorList>
            <person name="Jaros S."/>
            <person name="Januszkiewicz K."/>
            <person name="Wedrychowicz H."/>
        </authorList>
    </citation>
    <scope>NUCLEOTIDE SEQUENCE [LARGE SCALE GENOMIC DNA]</scope>
    <source>
        <strain evidence="2 3">DSM 21425</strain>
    </source>
</reference>
<organism evidence="2 3">
    <name type="scientific">Mesonia phycicola</name>
    <dbReference type="NCBI Taxonomy" id="579105"/>
    <lineage>
        <taxon>Bacteria</taxon>
        <taxon>Pseudomonadati</taxon>
        <taxon>Bacteroidota</taxon>
        <taxon>Flavobacteriia</taxon>
        <taxon>Flavobacteriales</taxon>
        <taxon>Flavobacteriaceae</taxon>
        <taxon>Mesonia</taxon>
    </lineage>
</organism>
<dbReference type="AlphaFoldDB" id="A0A1M6EN59"/>
<dbReference type="EMBL" id="FQYY01000005">
    <property type="protein sequence ID" value="SHI86965.1"/>
    <property type="molecule type" value="Genomic_DNA"/>
</dbReference>
<protein>
    <submittedName>
        <fullName evidence="2">Uncharacterized protein</fullName>
    </submittedName>
</protein>
<feature type="transmembrane region" description="Helical" evidence="1">
    <location>
        <begin position="5"/>
        <end position="22"/>
    </location>
</feature>
<feature type="transmembrane region" description="Helical" evidence="1">
    <location>
        <begin position="34"/>
        <end position="53"/>
    </location>
</feature>
<name>A0A1M6EN59_9FLAO</name>
<dbReference type="Proteomes" id="UP000184225">
    <property type="component" value="Unassembled WGS sequence"/>
</dbReference>
<dbReference type="STRING" id="579105.SAMN04488096_105175"/>
<dbReference type="OrthoDB" id="1145018at2"/>
<keyword evidence="1" id="KW-0472">Membrane</keyword>
<keyword evidence="3" id="KW-1185">Reference proteome</keyword>
<sequence>MKYVISVIFILVVLAIGVGFYFRIFEDDEKTGDIIIGISVLVSCFIMMPLFIYHRWKGKNLKDYTLSPENIQKMKDKGLY</sequence>
<evidence type="ECO:0000313" key="3">
    <source>
        <dbReference type="Proteomes" id="UP000184225"/>
    </source>
</evidence>
<accession>A0A1M6EN59</accession>